<dbReference type="InterPro" id="IPR021736">
    <property type="entry name" value="DUF3305"/>
</dbReference>
<feature type="region of interest" description="Disordered" evidence="1">
    <location>
        <begin position="1"/>
        <end position="21"/>
    </location>
</feature>
<accession>A0ABT9S0K3</accession>
<evidence type="ECO:0000313" key="3">
    <source>
        <dbReference type="Proteomes" id="UP001226867"/>
    </source>
</evidence>
<dbReference type="Proteomes" id="UP001226867">
    <property type="component" value="Unassembled WGS sequence"/>
</dbReference>
<proteinExistence type="predicted"/>
<evidence type="ECO:0008006" key="4">
    <source>
        <dbReference type="Google" id="ProtNLM"/>
    </source>
</evidence>
<dbReference type="EMBL" id="JAUSRO010000001">
    <property type="protein sequence ID" value="MDP9897885.1"/>
    <property type="molecule type" value="Genomic_DNA"/>
</dbReference>
<sequence length="201" mass="22603">MPSPAETPETPPSRTERERPSLDVAVLMRRERVHGPSAHWQPFRWVLDSVVPDAPAFGDAPRCLREQDGEALWLHPGFKAELFRDDAEGYHLNVTTPAPCWFVLWRMEVAPAEGTEPRAMPVVVSLSYNEAGRWLDAQETVEQVPAPPEVVDWVRGFASAHYVIEPKKRKRPESFRPLVDRFGNAASVSTEKKRGRGAGDV</sequence>
<dbReference type="RefSeq" id="WP_307687708.1">
    <property type="nucleotide sequence ID" value="NZ_JAUSRO010000001.1"/>
</dbReference>
<organism evidence="2 3">
    <name type="scientific">Variovorax ginsengisoli</name>
    <dbReference type="NCBI Taxonomy" id="363844"/>
    <lineage>
        <taxon>Bacteria</taxon>
        <taxon>Pseudomonadati</taxon>
        <taxon>Pseudomonadota</taxon>
        <taxon>Betaproteobacteria</taxon>
        <taxon>Burkholderiales</taxon>
        <taxon>Comamonadaceae</taxon>
        <taxon>Variovorax</taxon>
    </lineage>
</organism>
<reference evidence="2 3" key="1">
    <citation type="submission" date="2023-07" db="EMBL/GenBank/DDBJ databases">
        <title>Sorghum-associated microbial communities from plants grown in Nebraska, USA.</title>
        <authorList>
            <person name="Schachtman D."/>
        </authorList>
    </citation>
    <scope>NUCLEOTIDE SEQUENCE [LARGE SCALE GENOMIC DNA]</scope>
    <source>
        <strain evidence="2 3">DS1607</strain>
    </source>
</reference>
<name>A0ABT9S0K3_9BURK</name>
<evidence type="ECO:0000256" key="1">
    <source>
        <dbReference type="SAM" id="MobiDB-lite"/>
    </source>
</evidence>
<dbReference type="Pfam" id="PF11749">
    <property type="entry name" value="DUF3305"/>
    <property type="match status" value="1"/>
</dbReference>
<comment type="caution">
    <text evidence="2">The sequence shown here is derived from an EMBL/GenBank/DDBJ whole genome shotgun (WGS) entry which is preliminary data.</text>
</comment>
<evidence type="ECO:0000313" key="2">
    <source>
        <dbReference type="EMBL" id="MDP9897885.1"/>
    </source>
</evidence>
<feature type="compositionally biased region" description="Pro residues" evidence="1">
    <location>
        <begin position="1"/>
        <end position="11"/>
    </location>
</feature>
<keyword evidence="3" id="KW-1185">Reference proteome</keyword>
<gene>
    <name evidence="2" type="ORF">J2W36_000118</name>
</gene>
<protein>
    <recommendedName>
        <fullName evidence="4">DUF3305 domain-containing protein</fullName>
    </recommendedName>
</protein>